<dbReference type="EMBL" id="JAQIZZ010000007">
    <property type="protein sequence ID" value="KAJ5532959.1"/>
    <property type="molecule type" value="Genomic_DNA"/>
</dbReference>
<sequence length="68" mass="7542">MAAQMDADTMTASSKIVNIDKVTRNARRAFMDLRLELTYTILQQRICFTHQALFAMLKTACSDGGGAK</sequence>
<proteinExistence type="predicted"/>
<dbReference type="Proteomes" id="UP001220324">
    <property type="component" value="Unassembled WGS sequence"/>
</dbReference>
<gene>
    <name evidence="1" type="ORF">N7494_009511</name>
</gene>
<name>A0AAD6CQ60_9EURO</name>
<evidence type="ECO:0000313" key="2">
    <source>
        <dbReference type="Proteomes" id="UP001220324"/>
    </source>
</evidence>
<protein>
    <submittedName>
        <fullName evidence="1">Uncharacterized protein</fullName>
    </submittedName>
</protein>
<organism evidence="1 2">
    <name type="scientific">Penicillium frequentans</name>
    <dbReference type="NCBI Taxonomy" id="3151616"/>
    <lineage>
        <taxon>Eukaryota</taxon>
        <taxon>Fungi</taxon>
        <taxon>Dikarya</taxon>
        <taxon>Ascomycota</taxon>
        <taxon>Pezizomycotina</taxon>
        <taxon>Eurotiomycetes</taxon>
        <taxon>Eurotiomycetidae</taxon>
        <taxon>Eurotiales</taxon>
        <taxon>Aspergillaceae</taxon>
        <taxon>Penicillium</taxon>
    </lineage>
</organism>
<keyword evidence="2" id="KW-1185">Reference proteome</keyword>
<reference evidence="1 2" key="1">
    <citation type="journal article" date="2023" name="IMA Fungus">
        <title>Comparative genomic study of the Penicillium genus elucidates a diverse pangenome and 15 lateral gene transfer events.</title>
        <authorList>
            <person name="Petersen C."/>
            <person name="Sorensen T."/>
            <person name="Nielsen M.R."/>
            <person name="Sondergaard T.E."/>
            <person name="Sorensen J.L."/>
            <person name="Fitzpatrick D.A."/>
            <person name="Frisvad J.C."/>
            <person name="Nielsen K.L."/>
        </authorList>
    </citation>
    <scope>NUCLEOTIDE SEQUENCE [LARGE SCALE GENOMIC DNA]</scope>
    <source>
        <strain evidence="1 2">IBT 35679</strain>
    </source>
</reference>
<evidence type="ECO:0000313" key="1">
    <source>
        <dbReference type="EMBL" id="KAJ5532959.1"/>
    </source>
</evidence>
<dbReference type="AlphaFoldDB" id="A0AAD6CQ60"/>
<comment type="caution">
    <text evidence="1">The sequence shown here is derived from an EMBL/GenBank/DDBJ whole genome shotgun (WGS) entry which is preliminary data.</text>
</comment>
<accession>A0AAD6CQ60</accession>